<proteinExistence type="predicted"/>
<dbReference type="SUPFAM" id="SSF103473">
    <property type="entry name" value="MFS general substrate transporter"/>
    <property type="match status" value="1"/>
</dbReference>
<dbReference type="InterPro" id="IPR020846">
    <property type="entry name" value="MFS_dom"/>
</dbReference>
<feature type="transmembrane region" description="Helical" evidence="2">
    <location>
        <begin position="235"/>
        <end position="253"/>
    </location>
</feature>
<keyword evidence="2" id="KW-1133">Transmembrane helix</keyword>
<feature type="transmembrane region" description="Helical" evidence="2">
    <location>
        <begin position="360"/>
        <end position="380"/>
    </location>
</feature>
<evidence type="ECO:0000256" key="2">
    <source>
        <dbReference type="SAM" id="Phobius"/>
    </source>
</evidence>
<evidence type="ECO:0000256" key="1">
    <source>
        <dbReference type="ARBA" id="ARBA00004141"/>
    </source>
</evidence>
<feature type="transmembrane region" description="Helical" evidence="2">
    <location>
        <begin position="112"/>
        <end position="130"/>
    </location>
</feature>
<comment type="subcellular location">
    <subcellularLocation>
        <location evidence="1">Membrane</location>
        <topology evidence="1">Multi-pass membrane protein</topology>
    </subcellularLocation>
</comment>
<feature type="transmembrane region" description="Helical" evidence="2">
    <location>
        <begin position="392"/>
        <end position="413"/>
    </location>
</feature>
<dbReference type="PANTHER" id="PTHR45757:SF5">
    <property type="entry name" value="MAJOR FACILITATOR SUPERFAMILY (MFS) PROFILE DOMAIN-CONTAINING PROTEIN"/>
    <property type="match status" value="1"/>
</dbReference>
<dbReference type="Proteomes" id="UP001177023">
    <property type="component" value="Unassembled WGS sequence"/>
</dbReference>
<feature type="non-terminal residue" evidence="4">
    <location>
        <position position="1"/>
    </location>
</feature>
<evidence type="ECO:0000313" key="5">
    <source>
        <dbReference type="Proteomes" id="UP001177023"/>
    </source>
</evidence>
<evidence type="ECO:0000313" key="4">
    <source>
        <dbReference type="EMBL" id="CAJ0564531.1"/>
    </source>
</evidence>
<feature type="transmembrane region" description="Helical" evidence="2">
    <location>
        <begin position="327"/>
        <end position="348"/>
    </location>
</feature>
<sequence>MRAVTLGITFLLTGSINNCADVFNFARLNIPSFPNGTHVPDGSIYENLRDVEWLISWMGVGSLFGIVPFAMLYQRFGARYVLFIAGMTCSIVTALLPSFLETNYFVSAVLRFIQGVTFAADFGVIGYVASQWSSMGGLGMSLAILSGFIALRDVVQQPINVLLEKDAWAWNFYVMAILAFTFSIIWVIVYRDMPVDSPWISEDEILRINEGKSLSHVEGRMAVPIRKALGDWRMWGLWAAAFIDTFTAFFWMLYANDFFEKLQFEKNQRATMLIPLGVSFLVAKFITGFLSDHARCVSQLVRVRISAFFCFLGPALASFMIPLTTSYTAYAMLLIFVCLTGTNVGGFYKACLLMYRQYSYFVVGTLQVFKTLSLILSPVLKSLIASDGTLAQYNVVSFGFGVALLIGLALLLVSASDEKRYWVEDEDEKPIKEKHSMAT</sequence>
<accession>A0AA36FRB6</accession>
<keyword evidence="2" id="KW-0812">Transmembrane</keyword>
<comment type="caution">
    <text evidence="4">The sequence shown here is derived from an EMBL/GenBank/DDBJ whole genome shotgun (WGS) entry which is preliminary data.</text>
</comment>
<feature type="transmembrane region" description="Helical" evidence="2">
    <location>
        <begin position="303"/>
        <end position="321"/>
    </location>
</feature>
<dbReference type="InterPro" id="IPR036259">
    <property type="entry name" value="MFS_trans_sf"/>
</dbReference>
<dbReference type="Pfam" id="PF07690">
    <property type="entry name" value="MFS_1"/>
    <property type="match status" value="1"/>
</dbReference>
<dbReference type="AlphaFoldDB" id="A0AA36FRB6"/>
<name>A0AA36FRB6_9BILA</name>
<dbReference type="PANTHER" id="PTHR45757">
    <property type="entry name" value="PROTEIN CBG23364-RELATED"/>
    <property type="match status" value="1"/>
</dbReference>
<keyword evidence="2" id="KW-0472">Membrane</keyword>
<gene>
    <name evidence="4" type="ORF">MSPICULIGERA_LOCUS3205</name>
</gene>
<feature type="transmembrane region" description="Helical" evidence="2">
    <location>
        <begin position="167"/>
        <end position="189"/>
    </location>
</feature>
<evidence type="ECO:0000259" key="3">
    <source>
        <dbReference type="PROSITE" id="PS50850"/>
    </source>
</evidence>
<feature type="domain" description="Major facilitator superfamily (MFS) profile" evidence="3">
    <location>
        <begin position="1"/>
        <end position="419"/>
    </location>
</feature>
<dbReference type="Gene3D" id="1.20.1250.20">
    <property type="entry name" value="MFS general substrate transporter like domains"/>
    <property type="match status" value="2"/>
</dbReference>
<dbReference type="EMBL" id="CATQJA010000888">
    <property type="protein sequence ID" value="CAJ0564531.1"/>
    <property type="molecule type" value="Genomic_DNA"/>
</dbReference>
<organism evidence="4 5">
    <name type="scientific">Mesorhabditis spiculigera</name>
    <dbReference type="NCBI Taxonomy" id="96644"/>
    <lineage>
        <taxon>Eukaryota</taxon>
        <taxon>Metazoa</taxon>
        <taxon>Ecdysozoa</taxon>
        <taxon>Nematoda</taxon>
        <taxon>Chromadorea</taxon>
        <taxon>Rhabditida</taxon>
        <taxon>Rhabditina</taxon>
        <taxon>Rhabditomorpha</taxon>
        <taxon>Rhabditoidea</taxon>
        <taxon>Rhabditidae</taxon>
        <taxon>Mesorhabditinae</taxon>
        <taxon>Mesorhabditis</taxon>
    </lineage>
</organism>
<reference evidence="4" key="1">
    <citation type="submission" date="2023-06" db="EMBL/GenBank/DDBJ databases">
        <authorList>
            <person name="Delattre M."/>
        </authorList>
    </citation>
    <scope>NUCLEOTIDE SEQUENCE</scope>
    <source>
        <strain evidence="4">AF72</strain>
    </source>
</reference>
<dbReference type="PROSITE" id="PS50850">
    <property type="entry name" value="MFS"/>
    <property type="match status" value="1"/>
</dbReference>
<protein>
    <recommendedName>
        <fullName evidence="3">Major facilitator superfamily (MFS) profile domain-containing protein</fullName>
    </recommendedName>
</protein>
<dbReference type="GO" id="GO:0022857">
    <property type="term" value="F:transmembrane transporter activity"/>
    <property type="evidence" value="ECO:0007669"/>
    <property type="project" value="InterPro"/>
</dbReference>
<dbReference type="GO" id="GO:0016020">
    <property type="term" value="C:membrane"/>
    <property type="evidence" value="ECO:0007669"/>
    <property type="project" value="UniProtKB-SubCell"/>
</dbReference>
<dbReference type="InterPro" id="IPR011701">
    <property type="entry name" value="MFS"/>
</dbReference>
<feature type="transmembrane region" description="Helical" evidence="2">
    <location>
        <begin position="80"/>
        <end position="100"/>
    </location>
</feature>
<feature type="transmembrane region" description="Helical" evidence="2">
    <location>
        <begin position="273"/>
        <end position="291"/>
    </location>
</feature>
<keyword evidence="5" id="KW-1185">Reference proteome</keyword>
<feature type="transmembrane region" description="Helical" evidence="2">
    <location>
        <begin position="53"/>
        <end position="73"/>
    </location>
</feature>